<sequence>MAAAAAKAAAATPPAENSLVCQKCLEPTLLKDSIANGRNCLRRNCLDCVSTDKWLRRCVKKPKSTETESEAAKERRNKAEALKASLSKMSPTEKAQWYCKQKEERRRQEKGTKRTFSTGVGFVQEELTTSLGTADKDIFETCEDWCARQLMLQKYSSLEQAEQAFRQECSKPGAKTMQKRGQTLLGRFVGVEVDMTHRHGLTQGVRQRADLHNQEDLEAFQAESKGRMDKGQWRLESDRQACLENTLKAPTELLNVQGDIEKFQQQEAELEQAWMEQLETEAKAKPSAPKGAMPKSAGVEAMGYQAAISRTIQSMQDILTRQQALLLGAQEETNLLDTQLLRNEGAAKQKECEDLIPELQVSIEDMEKKWSEDKKRHEASGDADKLHEGVAQVAKYFKEWSTKHDALHRFKNLVKDFKAWLAKSKAAAKKTEKANAQAKAALQSSNVGHASSWSDLALCRQSLQDVTDLTAENRFQDKGLAWNFARDLVEKEDTQTIAPVVFSSAQGQPFAEEMKAHDYFRFQKLWVGEQMKRANACWLSGLVTKNTVARKLLATWSKLLGAECEKFSSKLPADLAEQFQPQFFQQKEKSCSVHLHADFGLPDVRLCLEGNFFYMGFPLSKLQGTDLSTQREDLTRQSWQSFQRLWTWSCKTGPGKVIAIPGDHVFCSFALEESHGARIHALCGNHVARTIQMTQSLLKDNPLLSSMKTGRLSKALETSMAKPKKPLAADGDSANSAPPAKKTKTEKKKENP</sequence>
<proteinExistence type="predicted"/>
<dbReference type="Proteomes" id="UP001642464">
    <property type="component" value="Unassembled WGS sequence"/>
</dbReference>
<evidence type="ECO:0000313" key="3">
    <source>
        <dbReference type="Proteomes" id="UP001642464"/>
    </source>
</evidence>
<feature type="region of interest" description="Disordered" evidence="1">
    <location>
        <begin position="65"/>
        <end position="89"/>
    </location>
</feature>
<keyword evidence="3" id="KW-1185">Reference proteome</keyword>
<gene>
    <name evidence="2" type="ORF">SCF082_LOCUS38136</name>
</gene>
<accession>A0ABP0PVA4</accession>
<evidence type="ECO:0000313" key="2">
    <source>
        <dbReference type="EMBL" id="CAK9079948.1"/>
    </source>
</evidence>
<feature type="compositionally biased region" description="Basic and acidic residues" evidence="1">
    <location>
        <begin position="65"/>
        <end position="81"/>
    </location>
</feature>
<evidence type="ECO:0000256" key="1">
    <source>
        <dbReference type="SAM" id="MobiDB-lite"/>
    </source>
</evidence>
<comment type="caution">
    <text evidence="2">The sequence shown here is derived from an EMBL/GenBank/DDBJ whole genome shotgun (WGS) entry which is preliminary data.</text>
</comment>
<dbReference type="EMBL" id="CAXAMM010038671">
    <property type="protein sequence ID" value="CAK9079948.1"/>
    <property type="molecule type" value="Genomic_DNA"/>
</dbReference>
<feature type="region of interest" description="Disordered" evidence="1">
    <location>
        <begin position="714"/>
        <end position="752"/>
    </location>
</feature>
<name>A0ABP0PVA4_9DINO</name>
<organism evidence="2 3">
    <name type="scientific">Durusdinium trenchii</name>
    <dbReference type="NCBI Taxonomy" id="1381693"/>
    <lineage>
        <taxon>Eukaryota</taxon>
        <taxon>Sar</taxon>
        <taxon>Alveolata</taxon>
        <taxon>Dinophyceae</taxon>
        <taxon>Suessiales</taxon>
        <taxon>Symbiodiniaceae</taxon>
        <taxon>Durusdinium</taxon>
    </lineage>
</organism>
<reference evidence="2 3" key="1">
    <citation type="submission" date="2024-02" db="EMBL/GenBank/DDBJ databases">
        <authorList>
            <person name="Chen Y."/>
            <person name="Shah S."/>
            <person name="Dougan E. K."/>
            <person name="Thang M."/>
            <person name="Chan C."/>
        </authorList>
    </citation>
    <scope>NUCLEOTIDE SEQUENCE [LARGE SCALE GENOMIC DNA]</scope>
</reference>
<protein>
    <submittedName>
        <fullName evidence="2">Uncharacterized protein</fullName>
    </submittedName>
</protein>